<comment type="subunit">
    <text evidence="8">Forms homooligomers. Interacts with MEP1B. Interacts with integrin alpha3/ITGA3. Interacts with RICTOR and MTOR. Interacts with ADAM17. Interacts with ECE1.</text>
</comment>
<dbReference type="FunFam" id="1.10.1450.10:FF:000031">
    <property type="entry name" value="Tetraspanin"/>
    <property type="match status" value="1"/>
</dbReference>
<gene>
    <name evidence="12" type="primary">TSPAN8</name>
</gene>
<evidence type="ECO:0000313" key="11">
    <source>
        <dbReference type="Proteomes" id="UP000265300"/>
    </source>
</evidence>
<keyword evidence="3" id="KW-1003">Cell membrane</keyword>
<dbReference type="InterPro" id="IPR018503">
    <property type="entry name" value="Tetraspanin_CS"/>
</dbReference>
<dbReference type="SUPFAM" id="SSF48652">
    <property type="entry name" value="Tetraspanin"/>
    <property type="match status" value="1"/>
</dbReference>
<dbReference type="InterPro" id="IPR018499">
    <property type="entry name" value="Tetraspanin/Peripherin"/>
</dbReference>
<evidence type="ECO:0000256" key="10">
    <source>
        <dbReference type="SAM" id="Phobius"/>
    </source>
</evidence>
<keyword evidence="4 10" id="KW-0812">Transmembrane</keyword>
<dbReference type="InParanoid" id="A0A340WGV9"/>
<feature type="transmembrane region" description="Helical" evidence="10">
    <location>
        <begin position="155"/>
        <end position="177"/>
    </location>
</feature>
<evidence type="ECO:0000256" key="7">
    <source>
        <dbReference type="ARBA" id="ARBA00023180"/>
    </source>
</evidence>
<name>A0A340WGV9_LIPVE</name>
<sequence>MRVLTLLKSVLQGTRRGKEEKDSGLSWRKGVGEEPVNVCRPEFLVPSLQALCTVAPARSADLEPGYSSSCQGADLLKKPMLCTPDTDANYLCGASILAVAIWLRVGKDGPEILSPGDATINPYIAVNILIVVGAIIMILGFLGCFGAMKENQFMLFLFFVGLILILLLQVVAGIVGATNKSKTERALNETLQTNVHLLSATNENGKLFQKAFSEIQEQLKCCGLINGASDWGNNFQYYYKSCECPSASDSSCTKYDGKTIYKQSCFSLIRCLFSRSLSIVIGLAFGLAAVEVLGLIFSIVLYCQIRKK</sequence>
<organism evidence="11 12">
    <name type="scientific">Lipotes vexillifer</name>
    <name type="common">Yangtze river dolphin</name>
    <dbReference type="NCBI Taxonomy" id="118797"/>
    <lineage>
        <taxon>Eukaryota</taxon>
        <taxon>Metazoa</taxon>
        <taxon>Chordata</taxon>
        <taxon>Craniata</taxon>
        <taxon>Vertebrata</taxon>
        <taxon>Euteleostomi</taxon>
        <taxon>Mammalia</taxon>
        <taxon>Eutheria</taxon>
        <taxon>Laurasiatheria</taxon>
        <taxon>Artiodactyla</taxon>
        <taxon>Whippomorpha</taxon>
        <taxon>Cetacea</taxon>
        <taxon>Odontoceti</taxon>
        <taxon>Lipotidae</taxon>
        <taxon>Lipotes</taxon>
    </lineage>
</organism>
<dbReference type="PANTHER" id="PTHR19282:SF380">
    <property type="entry name" value="TETRASPANIN-8"/>
    <property type="match status" value="1"/>
</dbReference>
<proteinExistence type="inferred from homology"/>
<dbReference type="OrthoDB" id="5982705at2759"/>
<dbReference type="GO" id="GO:0005886">
    <property type="term" value="C:plasma membrane"/>
    <property type="evidence" value="ECO:0007669"/>
    <property type="project" value="UniProtKB-SubCell"/>
</dbReference>
<evidence type="ECO:0000256" key="8">
    <source>
        <dbReference type="ARBA" id="ARBA00064353"/>
    </source>
</evidence>
<dbReference type="GeneID" id="103068580"/>
<dbReference type="Pfam" id="PF00335">
    <property type="entry name" value="Tetraspanin"/>
    <property type="match status" value="1"/>
</dbReference>
<evidence type="ECO:0000313" key="12">
    <source>
        <dbReference type="RefSeq" id="XP_007448843.1"/>
    </source>
</evidence>
<evidence type="ECO:0000256" key="4">
    <source>
        <dbReference type="ARBA" id="ARBA00022692"/>
    </source>
</evidence>
<accession>A0A340WGV9</accession>
<evidence type="ECO:0000256" key="6">
    <source>
        <dbReference type="ARBA" id="ARBA00023136"/>
    </source>
</evidence>
<evidence type="ECO:0000256" key="9">
    <source>
        <dbReference type="ARBA" id="ARBA00072053"/>
    </source>
</evidence>
<comment type="similarity">
    <text evidence="2">Belongs to the tetraspanin (TM4SF) family.</text>
</comment>
<dbReference type="PROSITE" id="PS00421">
    <property type="entry name" value="TM4_1"/>
    <property type="match status" value="1"/>
</dbReference>
<keyword evidence="7" id="KW-0325">Glycoprotein</keyword>
<dbReference type="STRING" id="118797.A0A340WGV9"/>
<dbReference type="AlphaFoldDB" id="A0A340WGV9"/>
<dbReference type="RefSeq" id="XP_007448843.1">
    <property type="nucleotide sequence ID" value="XM_007448781.1"/>
</dbReference>
<keyword evidence="6 10" id="KW-0472">Membrane</keyword>
<keyword evidence="11" id="KW-1185">Reference proteome</keyword>
<feature type="transmembrane region" description="Helical" evidence="10">
    <location>
        <begin position="88"/>
        <end position="105"/>
    </location>
</feature>
<dbReference type="PANTHER" id="PTHR19282">
    <property type="entry name" value="TETRASPANIN"/>
    <property type="match status" value="1"/>
</dbReference>
<dbReference type="Gene3D" id="1.10.1450.10">
    <property type="entry name" value="Tetraspanin"/>
    <property type="match status" value="1"/>
</dbReference>
<evidence type="ECO:0000256" key="5">
    <source>
        <dbReference type="ARBA" id="ARBA00022989"/>
    </source>
</evidence>
<dbReference type="PRINTS" id="PR00259">
    <property type="entry name" value="TMFOUR"/>
</dbReference>
<dbReference type="CTD" id="7103"/>
<evidence type="ECO:0000256" key="3">
    <source>
        <dbReference type="ARBA" id="ARBA00022475"/>
    </source>
</evidence>
<dbReference type="Proteomes" id="UP000265300">
    <property type="component" value="Unplaced"/>
</dbReference>
<evidence type="ECO:0000256" key="1">
    <source>
        <dbReference type="ARBA" id="ARBA00004651"/>
    </source>
</evidence>
<reference evidence="12" key="1">
    <citation type="submission" date="2025-08" db="UniProtKB">
        <authorList>
            <consortium name="RefSeq"/>
        </authorList>
    </citation>
    <scope>IDENTIFICATION</scope>
</reference>
<feature type="transmembrane region" description="Helical" evidence="10">
    <location>
        <begin position="277"/>
        <end position="303"/>
    </location>
</feature>
<dbReference type="FunCoup" id="A0A340WGV9">
    <property type="interactions" value="7"/>
</dbReference>
<dbReference type="KEGG" id="lve:103068580"/>
<protein>
    <recommendedName>
        <fullName evidence="9">Tetraspanin-8</fullName>
    </recommendedName>
</protein>
<dbReference type="InterPro" id="IPR008952">
    <property type="entry name" value="Tetraspanin_EC2_sf"/>
</dbReference>
<comment type="subcellular location">
    <subcellularLocation>
        <location evidence="1">Cell membrane</location>
        <topology evidence="1">Multi-pass membrane protein</topology>
    </subcellularLocation>
</comment>
<evidence type="ECO:0000256" key="2">
    <source>
        <dbReference type="ARBA" id="ARBA00006840"/>
    </source>
</evidence>
<feature type="transmembrane region" description="Helical" evidence="10">
    <location>
        <begin position="125"/>
        <end position="148"/>
    </location>
</feature>
<keyword evidence="5 10" id="KW-1133">Transmembrane helix</keyword>